<gene>
    <name evidence="2" type="ORF">EV700_1244</name>
</gene>
<dbReference type="EMBL" id="SHKX01000011">
    <property type="protein sequence ID" value="RZU46859.1"/>
    <property type="molecule type" value="Genomic_DNA"/>
</dbReference>
<proteinExistence type="predicted"/>
<dbReference type="GO" id="GO:0016740">
    <property type="term" value="F:transferase activity"/>
    <property type="evidence" value="ECO:0007669"/>
    <property type="project" value="UniProtKB-KW"/>
</dbReference>
<name>A0A4Q7ZAN7_9GAMM</name>
<dbReference type="OrthoDB" id="1445766at2"/>
<evidence type="ECO:0000259" key="1">
    <source>
        <dbReference type="PROSITE" id="PS50206"/>
    </source>
</evidence>
<dbReference type="SUPFAM" id="SSF52821">
    <property type="entry name" value="Rhodanese/Cell cycle control phosphatase"/>
    <property type="match status" value="1"/>
</dbReference>
<dbReference type="InterPro" id="IPR036873">
    <property type="entry name" value="Rhodanese-like_dom_sf"/>
</dbReference>
<keyword evidence="3" id="KW-1185">Reference proteome</keyword>
<evidence type="ECO:0000313" key="3">
    <source>
        <dbReference type="Proteomes" id="UP000292423"/>
    </source>
</evidence>
<keyword evidence="2" id="KW-0808">Transferase</keyword>
<dbReference type="Gene3D" id="3.40.250.10">
    <property type="entry name" value="Rhodanese-like domain"/>
    <property type="match status" value="1"/>
</dbReference>
<dbReference type="Proteomes" id="UP000292423">
    <property type="component" value="Unassembled WGS sequence"/>
</dbReference>
<dbReference type="PROSITE" id="PS50206">
    <property type="entry name" value="RHODANESE_3"/>
    <property type="match status" value="1"/>
</dbReference>
<dbReference type="PANTHER" id="PTHR43031:SF1">
    <property type="entry name" value="PYRIDINE NUCLEOTIDE-DISULPHIDE OXIDOREDUCTASE"/>
    <property type="match status" value="1"/>
</dbReference>
<organism evidence="2 3">
    <name type="scientific">Fluviicoccus keumensis</name>
    <dbReference type="NCBI Taxonomy" id="1435465"/>
    <lineage>
        <taxon>Bacteria</taxon>
        <taxon>Pseudomonadati</taxon>
        <taxon>Pseudomonadota</taxon>
        <taxon>Gammaproteobacteria</taxon>
        <taxon>Moraxellales</taxon>
        <taxon>Moraxellaceae</taxon>
        <taxon>Fluviicoccus</taxon>
    </lineage>
</organism>
<dbReference type="SMART" id="SM00450">
    <property type="entry name" value="RHOD"/>
    <property type="match status" value="1"/>
</dbReference>
<accession>A0A4Q7ZAN7</accession>
<dbReference type="AlphaFoldDB" id="A0A4Q7ZAN7"/>
<dbReference type="Pfam" id="PF00581">
    <property type="entry name" value="Rhodanese"/>
    <property type="match status" value="1"/>
</dbReference>
<reference evidence="2 3" key="1">
    <citation type="submission" date="2019-02" db="EMBL/GenBank/DDBJ databases">
        <title>Genomic Encyclopedia of Type Strains, Phase IV (KMG-IV): sequencing the most valuable type-strain genomes for metagenomic binning, comparative biology and taxonomic classification.</title>
        <authorList>
            <person name="Goeker M."/>
        </authorList>
    </citation>
    <scope>NUCLEOTIDE SEQUENCE [LARGE SCALE GENOMIC DNA]</scope>
    <source>
        <strain evidence="2 3">DSM 105135</strain>
    </source>
</reference>
<comment type="caution">
    <text evidence="2">The sequence shown here is derived from an EMBL/GenBank/DDBJ whole genome shotgun (WGS) entry which is preliminary data.</text>
</comment>
<dbReference type="InterPro" id="IPR050229">
    <property type="entry name" value="GlpE_sulfurtransferase"/>
</dbReference>
<dbReference type="PANTHER" id="PTHR43031">
    <property type="entry name" value="FAD-DEPENDENT OXIDOREDUCTASE"/>
    <property type="match status" value="1"/>
</dbReference>
<dbReference type="CDD" id="cd00158">
    <property type="entry name" value="RHOD"/>
    <property type="match status" value="1"/>
</dbReference>
<sequence length="111" mass="12089">MSIKMISIQNFREHYRPGLFMIDVRGPAEYQAQHVDGARLYPLNELNPARIEADLQAQGLKHEEPVFVLCQAGMRAQMAAAQLVQQTGLNVVVVEGGTNACMGAGLPIVQG</sequence>
<protein>
    <submittedName>
        <fullName evidence="2">Rhodanese-related sulfurtransferase</fullName>
    </submittedName>
</protein>
<dbReference type="InterPro" id="IPR001763">
    <property type="entry name" value="Rhodanese-like_dom"/>
</dbReference>
<evidence type="ECO:0000313" key="2">
    <source>
        <dbReference type="EMBL" id="RZU46859.1"/>
    </source>
</evidence>
<feature type="domain" description="Rhodanese" evidence="1">
    <location>
        <begin position="15"/>
        <end position="110"/>
    </location>
</feature>
<dbReference type="RefSeq" id="WP_130411852.1">
    <property type="nucleotide sequence ID" value="NZ_SHKX01000011.1"/>
</dbReference>